<sequence length="644" mass="71885">MKAHIDRKITASLRRYGWALLLLMYTNLHAQYNPAGVPKKAKAYYDKAQQYLDYSAGGTEAVRWLEQAVAVDPGYLEAYAKLGSIYNMQHDYARALPFFEKAFRLDSAFFRSGWIMYAKAAAGTGNFGLALRLTKAYLNTNPSGRDRETAEQWLSHFTFAQQYTGKNIPFSPINLGDSINTGDAEYFPTLTIDQRTLVFTRNLQGHNEDFFFSHLRPDSSWSKALSIGTPVNTTFNEGAQTISQDGRLLLYTLCNTPGGYGSCDIFYTVRTATGWTTPRNIGAPVNTEYWDTQPCLSPDNRDLYFVSNRPGGYGGSDIYVSHLRPGGTWSKPENLGPGINTSGNESSPFIHADNQTLFFASGELPGMGDMDLFFARKNPDGSWGKPENLGYPINTIDHEGSLFVAADGKTAYLASDRADSRGQLDIYRFELYPEARPVKTLFVKGFVYDKQTRERLPSVVDLVDLDSGKTISRVPTDRQGNYLMTLPVGKNYGFNVGRPGYLFYSDNFPLKNQVPDTSYQINIGLDTIRVNAGMILKNIFFDTNKYDLKPESRTELDRLVQLLQQNPSLRIQISGHTDNIGNDEDNLLLSQHRAQSVVDYLTGHGIAAGRLEAKGFGETKPIAGNDTEAGRARNRRTEFLITGQ</sequence>
<dbReference type="InterPro" id="IPR019734">
    <property type="entry name" value="TPR_rpt"/>
</dbReference>
<dbReference type="PROSITE" id="PS50293">
    <property type="entry name" value="TPR_REGION"/>
    <property type="match status" value="1"/>
</dbReference>
<dbReference type="InterPro" id="IPR006665">
    <property type="entry name" value="OmpA-like"/>
</dbReference>
<dbReference type="Proteomes" id="UP001501207">
    <property type="component" value="Unassembled WGS sequence"/>
</dbReference>
<feature type="repeat" description="TPR" evidence="4">
    <location>
        <begin position="76"/>
        <end position="109"/>
    </location>
</feature>
<gene>
    <name evidence="7" type="ORF">GCM10023143_05070</name>
</gene>
<evidence type="ECO:0000259" key="6">
    <source>
        <dbReference type="PROSITE" id="PS51123"/>
    </source>
</evidence>
<dbReference type="RefSeq" id="WP_344974837.1">
    <property type="nucleotide sequence ID" value="NZ_BAABFN010000001.1"/>
</dbReference>
<dbReference type="Pfam" id="PF00691">
    <property type="entry name" value="OmpA"/>
    <property type="match status" value="1"/>
</dbReference>
<dbReference type="PRINTS" id="PR01021">
    <property type="entry name" value="OMPADOMAIN"/>
</dbReference>
<dbReference type="PROSITE" id="PS51123">
    <property type="entry name" value="OMPA_2"/>
    <property type="match status" value="1"/>
</dbReference>
<evidence type="ECO:0000256" key="3">
    <source>
        <dbReference type="ARBA" id="ARBA00023237"/>
    </source>
</evidence>
<comment type="subcellular location">
    <subcellularLocation>
        <location evidence="1">Cell outer membrane</location>
    </subcellularLocation>
</comment>
<protein>
    <recommendedName>
        <fullName evidence="6">OmpA-like domain-containing protein</fullName>
    </recommendedName>
</protein>
<dbReference type="InterPro" id="IPR011042">
    <property type="entry name" value="6-blade_b-propeller_TolB-like"/>
</dbReference>
<dbReference type="EMBL" id="BAABFN010000001">
    <property type="protein sequence ID" value="GAA4302549.1"/>
    <property type="molecule type" value="Genomic_DNA"/>
</dbReference>
<evidence type="ECO:0000256" key="2">
    <source>
        <dbReference type="ARBA" id="ARBA00023136"/>
    </source>
</evidence>
<evidence type="ECO:0000313" key="8">
    <source>
        <dbReference type="Proteomes" id="UP001501207"/>
    </source>
</evidence>
<dbReference type="Gene3D" id="1.25.40.10">
    <property type="entry name" value="Tetratricopeptide repeat domain"/>
    <property type="match status" value="1"/>
</dbReference>
<dbReference type="InterPro" id="IPR011990">
    <property type="entry name" value="TPR-like_helical_dom_sf"/>
</dbReference>
<dbReference type="InterPro" id="IPR011659">
    <property type="entry name" value="WD40"/>
</dbReference>
<reference evidence="8" key="1">
    <citation type="journal article" date="2019" name="Int. J. Syst. Evol. Microbiol.">
        <title>The Global Catalogue of Microorganisms (GCM) 10K type strain sequencing project: providing services to taxonomists for standard genome sequencing and annotation.</title>
        <authorList>
            <consortium name="The Broad Institute Genomics Platform"/>
            <consortium name="The Broad Institute Genome Sequencing Center for Infectious Disease"/>
            <person name="Wu L."/>
            <person name="Ma J."/>
        </authorList>
    </citation>
    <scope>NUCLEOTIDE SEQUENCE [LARGE SCALE GENOMIC DNA]</scope>
    <source>
        <strain evidence="8">JCM 17664</strain>
    </source>
</reference>
<keyword evidence="4" id="KW-0802">TPR repeat</keyword>
<comment type="caution">
    <text evidence="7">The sequence shown here is derived from an EMBL/GenBank/DDBJ whole genome shotgun (WGS) entry which is preliminary data.</text>
</comment>
<dbReference type="SUPFAM" id="SSF82171">
    <property type="entry name" value="DPP6 N-terminal domain-like"/>
    <property type="match status" value="1"/>
</dbReference>
<dbReference type="PROSITE" id="PS50005">
    <property type="entry name" value="TPR"/>
    <property type="match status" value="1"/>
</dbReference>
<keyword evidence="8" id="KW-1185">Reference proteome</keyword>
<evidence type="ECO:0000313" key="7">
    <source>
        <dbReference type="EMBL" id="GAA4302549.1"/>
    </source>
</evidence>
<dbReference type="InterPro" id="IPR006664">
    <property type="entry name" value="OMP_bac"/>
</dbReference>
<keyword evidence="3" id="KW-0998">Cell outer membrane</keyword>
<feature type="domain" description="OmpA-like" evidence="6">
    <location>
        <begin position="528"/>
        <end position="644"/>
    </location>
</feature>
<dbReference type="Gene3D" id="3.30.1330.60">
    <property type="entry name" value="OmpA-like domain"/>
    <property type="match status" value="1"/>
</dbReference>
<dbReference type="CDD" id="cd07185">
    <property type="entry name" value="OmpA_C-like"/>
    <property type="match status" value="1"/>
</dbReference>
<dbReference type="Gene3D" id="2.120.10.30">
    <property type="entry name" value="TolB, C-terminal domain"/>
    <property type="match status" value="1"/>
</dbReference>
<dbReference type="PANTHER" id="PTHR30329">
    <property type="entry name" value="STATOR ELEMENT OF FLAGELLAR MOTOR COMPLEX"/>
    <property type="match status" value="1"/>
</dbReference>
<keyword evidence="2 5" id="KW-0472">Membrane</keyword>
<dbReference type="InterPro" id="IPR036737">
    <property type="entry name" value="OmpA-like_sf"/>
</dbReference>
<evidence type="ECO:0000256" key="4">
    <source>
        <dbReference type="PROSITE-ProRule" id="PRU00339"/>
    </source>
</evidence>
<dbReference type="SMART" id="SM00028">
    <property type="entry name" value="TPR"/>
    <property type="match status" value="2"/>
</dbReference>
<dbReference type="SUPFAM" id="SSF48452">
    <property type="entry name" value="TPR-like"/>
    <property type="match status" value="1"/>
</dbReference>
<proteinExistence type="predicted"/>
<dbReference type="Pfam" id="PF07676">
    <property type="entry name" value="PD40"/>
    <property type="match status" value="4"/>
</dbReference>
<name>A0ABP8FFC1_9BACT</name>
<accession>A0ABP8FFC1</accession>
<dbReference type="InterPro" id="IPR050330">
    <property type="entry name" value="Bact_OuterMem_StrucFunc"/>
</dbReference>
<evidence type="ECO:0000256" key="5">
    <source>
        <dbReference type="PROSITE-ProRule" id="PRU00473"/>
    </source>
</evidence>
<dbReference type="SUPFAM" id="SSF103088">
    <property type="entry name" value="OmpA-like"/>
    <property type="match status" value="1"/>
</dbReference>
<evidence type="ECO:0000256" key="1">
    <source>
        <dbReference type="ARBA" id="ARBA00004442"/>
    </source>
</evidence>
<organism evidence="7 8">
    <name type="scientific">Compostibacter hankyongensis</name>
    <dbReference type="NCBI Taxonomy" id="1007089"/>
    <lineage>
        <taxon>Bacteria</taxon>
        <taxon>Pseudomonadati</taxon>
        <taxon>Bacteroidota</taxon>
        <taxon>Chitinophagia</taxon>
        <taxon>Chitinophagales</taxon>
        <taxon>Chitinophagaceae</taxon>
        <taxon>Compostibacter</taxon>
    </lineage>
</organism>
<dbReference type="PANTHER" id="PTHR30329:SF21">
    <property type="entry name" value="LIPOPROTEIN YIAD-RELATED"/>
    <property type="match status" value="1"/>
</dbReference>